<dbReference type="SUPFAM" id="SSF53850">
    <property type="entry name" value="Periplasmic binding protein-like II"/>
    <property type="match status" value="1"/>
</dbReference>
<evidence type="ECO:0000259" key="6">
    <source>
        <dbReference type="Pfam" id="PF00496"/>
    </source>
</evidence>
<organism evidence="7 8">
    <name type="scientific">Acidiferrimicrobium australe</name>
    <dbReference type="NCBI Taxonomy" id="2664430"/>
    <lineage>
        <taxon>Bacteria</taxon>
        <taxon>Bacillati</taxon>
        <taxon>Actinomycetota</taxon>
        <taxon>Acidimicrobiia</taxon>
        <taxon>Acidimicrobiales</taxon>
        <taxon>Acidimicrobiaceae</taxon>
        <taxon>Acidiferrimicrobium</taxon>
    </lineage>
</organism>
<gene>
    <name evidence="7" type="ORF">GHK86_01410</name>
</gene>
<accession>A0ABW9QNP1</accession>
<sequence length="609" mass="64340">MPARRPFRRSILAAGAAALALLASACGTASTSAAGGGAPTKGGTVTFAENQSSGTINWILPLNSLAVDLPSNVDFQYLQWEPLYWFGQHGSLTPDPSLSLAKPPVYSNGDTAVTITLKAAHWSDGTPITSRDVEFFINLARAYESSWSGFVAGEFPANVRSVQINSPTSLTLHLTKAYSPSWYTGSQLSDIVPLPQHAWDRTSPGGAVGNYDLTPAGAAKVLAFLLAQAKDTNAYTTDKLWQVVDGPWHLAEYRSDGYAALAPNPRYDIGRKPTIGKFIMQPFASDAAEANELSTGGLTYGYVPVSDLSASARFTAAGYHLDPWPLLSISYIVLNFNNPTIGPALKQLYVRQAMQSLIDQPAYLKSFLGQAGVPDYGPVPVEPPNPYATTAAHTNPYPYSPTHAVDLLNAHGWHVVPNGTTTCAHPGTSPSECGAGIPAGTKLQLSLQYVSGLPYLSNMMQSLKSAMSLAGITVSLSQGTEGQVVGTATACTGGPTCKWQAVQWGTPAWIWAAAYPTGEQLFSTGAGVNAGSFSNPTVNADIAALETAPTATATKAAWARYQTDVARLLPVLWLPNTVNQVSAISNKLDGATPQNSLGYLAPSTWTLTK</sequence>
<feature type="signal peptide" evidence="5">
    <location>
        <begin position="1"/>
        <end position="25"/>
    </location>
</feature>
<evidence type="ECO:0000313" key="7">
    <source>
        <dbReference type="EMBL" id="MST31390.1"/>
    </source>
</evidence>
<proteinExistence type="inferred from homology"/>
<dbReference type="PANTHER" id="PTHR30290">
    <property type="entry name" value="PERIPLASMIC BINDING COMPONENT OF ABC TRANSPORTER"/>
    <property type="match status" value="1"/>
</dbReference>
<dbReference type="InterPro" id="IPR006311">
    <property type="entry name" value="TAT_signal"/>
</dbReference>
<dbReference type="Pfam" id="PF00496">
    <property type="entry name" value="SBP_bac_5"/>
    <property type="match status" value="1"/>
</dbReference>
<name>A0ABW9QNP1_9ACTN</name>
<keyword evidence="8" id="KW-1185">Reference proteome</keyword>
<reference evidence="7 8" key="1">
    <citation type="submission" date="2019-11" db="EMBL/GenBank/DDBJ databases">
        <title>Acidiferrimicrobium australis gen. nov., sp. nov., an acidophilic and obligately heterotrophic, member of the Actinobacteria that catalyses dissimilatory oxido- reduction of iron isolated from metal-rich acidic water in Chile.</title>
        <authorList>
            <person name="Gonzalez D."/>
            <person name="Huber K."/>
            <person name="Hedrich S."/>
            <person name="Rojas-Villalobos C."/>
            <person name="Quatrini R."/>
            <person name="Dinamarca M.A."/>
            <person name="Schwarz A."/>
            <person name="Canales C."/>
            <person name="Nancucheo I."/>
        </authorList>
    </citation>
    <scope>NUCLEOTIDE SEQUENCE [LARGE SCALE GENOMIC DNA]</scope>
    <source>
        <strain evidence="7 8">USS-CCA1</strain>
    </source>
</reference>
<evidence type="ECO:0000256" key="3">
    <source>
        <dbReference type="ARBA" id="ARBA00022448"/>
    </source>
</evidence>
<evidence type="ECO:0000313" key="8">
    <source>
        <dbReference type="Proteomes" id="UP000437736"/>
    </source>
</evidence>
<comment type="caution">
    <text evidence="7">The sequence shown here is derived from an EMBL/GenBank/DDBJ whole genome shotgun (WGS) entry which is preliminary data.</text>
</comment>
<comment type="similarity">
    <text evidence="2">Belongs to the bacterial solute-binding protein 5 family.</text>
</comment>
<keyword evidence="4 5" id="KW-0732">Signal</keyword>
<keyword evidence="3" id="KW-0813">Transport</keyword>
<evidence type="ECO:0000256" key="4">
    <source>
        <dbReference type="ARBA" id="ARBA00022729"/>
    </source>
</evidence>
<dbReference type="Gene3D" id="3.40.190.10">
    <property type="entry name" value="Periplasmic binding protein-like II"/>
    <property type="match status" value="1"/>
</dbReference>
<protein>
    <submittedName>
        <fullName evidence="7">ABC transporter substrate-binding protein</fullName>
    </submittedName>
</protein>
<evidence type="ECO:0000256" key="5">
    <source>
        <dbReference type="SAM" id="SignalP"/>
    </source>
</evidence>
<dbReference type="PROSITE" id="PS51257">
    <property type="entry name" value="PROKAR_LIPOPROTEIN"/>
    <property type="match status" value="1"/>
</dbReference>
<dbReference type="InterPro" id="IPR039424">
    <property type="entry name" value="SBP_5"/>
</dbReference>
<dbReference type="InterPro" id="IPR000914">
    <property type="entry name" value="SBP_5_dom"/>
</dbReference>
<dbReference type="PROSITE" id="PS51318">
    <property type="entry name" value="TAT"/>
    <property type="match status" value="1"/>
</dbReference>
<dbReference type="Gene3D" id="3.10.105.10">
    <property type="entry name" value="Dipeptide-binding Protein, Domain 3"/>
    <property type="match status" value="1"/>
</dbReference>
<evidence type="ECO:0000256" key="1">
    <source>
        <dbReference type="ARBA" id="ARBA00004196"/>
    </source>
</evidence>
<feature type="chain" id="PRO_5045460326" evidence="5">
    <location>
        <begin position="26"/>
        <end position="609"/>
    </location>
</feature>
<feature type="domain" description="Solute-binding protein family 5" evidence="6">
    <location>
        <begin position="99"/>
        <end position="496"/>
    </location>
</feature>
<comment type="subcellular location">
    <subcellularLocation>
        <location evidence="1">Cell envelope</location>
    </subcellularLocation>
</comment>
<dbReference type="PANTHER" id="PTHR30290:SF10">
    <property type="entry name" value="PERIPLASMIC OLIGOPEPTIDE-BINDING PROTEIN-RELATED"/>
    <property type="match status" value="1"/>
</dbReference>
<evidence type="ECO:0000256" key="2">
    <source>
        <dbReference type="ARBA" id="ARBA00005695"/>
    </source>
</evidence>
<dbReference type="EMBL" id="WJHE01000056">
    <property type="protein sequence ID" value="MST31390.1"/>
    <property type="molecule type" value="Genomic_DNA"/>
</dbReference>
<dbReference type="Proteomes" id="UP000437736">
    <property type="component" value="Unassembled WGS sequence"/>
</dbReference>